<dbReference type="InterPro" id="IPR040983">
    <property type="entry name" value="Bact_RF_family5"/>
</dbReference>
<protein>
    <submittedName>
        <fullName evidence="1">Antiporter</fullName>
    </submittedName>
</protein>
<evidence type="ECO:0000313" key="1">
    <source>
        <dbReference type="EMBL" id="QBP41219.1"/>
    </source>
</evidence>
<organism evidence="1 2">
    <name type="scientific">Paenisporosarcina antarctica</name>
    <dbReference type="NCBI Taxonomy" id="417367"/>
    <lineage>
        <taxon>Bacteria</taxon>
        <taxon>Bacillati</taxon>
        <taxon>Bacillota</taxon>
        <taxon>Bacilli</taxon>
        <taxon>Bacillales</taxon>
        <taxon>Caryophanaceae</taxon>
        <taxon>Paenisporosarcina</taxon>
    </lineage>
</organism>
<dbReference type="OrthoDB" id="5241360at2"/>
<proteinExistence type="predicted"/>
<gene>
    <name evidence="1" type="ORF">E2636_08765</name>
</gene>
<accession>A0A4P6ZYP9</accession>
<dbReference type="AlphaFoldDB" id="A0A4P6ZYP9"/>
<name>A0A4P6ZYP9_9BACL</name>
<dbReference type="KEGG" id="panc:E2636_08765"/>
<sequence length="264" mass="30457">MGLKEEIQYLKEYHSGERSVLSVYLNTNPGDPEQLNGAWKIHLKNGLKDLDKYLAASNNDTELKSFKKLKKKVMDEIGDNRNDLHKGVVIFASENPPLWSVYYVQVPVKSSFHWEDHPVLEEMEYMYKAYPEAGIILPSFGEVRIFDTAMGSIKDELVYIFDANLEEWGEEKNMDPDGQHVIGSSKVDFLESRLRENLYRFYKEMGTNVEQLKKSRGWSEIHVAGEAELAIAFSETLRDKPASCIYKNLNNSQPNEVIHQIFEK</sequence>
<dbReference type="Proteomes" id="UP000294292">
    <property type="component" value="Chromosome"/>
</dbReference>
<dbReference type="Pfam" id="PF18846">
    <property type="entry name" value="baeRF_family5"/>
    <property type="match status" value="1"/>
</dbReference>
<dbReference type="EMBL" id="CP038015">
    <property type="protein sequence ID" value="QBP41219.1"/>
    <property type="molecule type" value="Genomic_DNA"/>
</dbReference>
<keyword evidence="2" id="KW-1185">Reference proteome</keyword>
<reference evidence="1 2" key="1">
    <citation type="submission" date="2019-03" db="EMBL/GenBank/DDBJ databases">
        <title>Complete genome sequence of Paenisporosarcina antarctica CGMCC 1.6503T.</title>
        <authorList>
            <person name="Rong J.-C."/>
            <person name="Chi N.-Y."/>
            <person name="Zhang Q.-F."/>
        </authorList>
    </citation>
    <scope>NUCLEOTIDE SEQUENCE [LARGE SCALE GENOMIC DNA]</scope>
    <source>
        <strain evidence="1 2">CGMCC 1.6503</strain>
    </source>
</reference>
<dbReference type="RefSeq" id="WP_017378614.1">
    <property type="nucleotide sequence ID" value="NZ_CP038015.1"/>
</dbReference>
<evidence type="ECO:0000313" key="2">
    <source>
        <dbReference type="Proteomes" id="UP000294292"/>
    </source>
</evidence>